<organism evidence="1 2">
    <name type="scientific">Riccia sorocarpa</name>
    <dbReference type="NCBI Taxonomy" id="122646"/>
    <lineage>
        <taxon>Eukaryota</taxon>
        <taxon>Viridiplantae</taxon>
        <taxon>Streptophyta</taxon>
        <taxon>Embryophyta</taxon>
        <taxon>Marchantiophyta</taxon>
        <taxon>Marchantiopsida</taxon>
        <taxon>Marchantiidae</taxon>
        <taxon>Marchantiales</taxon>
        <taxon>Ricciaceae</taxon>
        <taxon>Riccia</taxon>
    </lineage>
</organism>
<gene>
    <name evidence="1" type="ORF">R1sor_010810</name>
</gene>
<evidence type="ECO:0000313" key="2">
    <source>
        <dbReference type="Proteomes" id="UP001633002"/>
    </source>
</evidence>
<sequence>MLGNTKFAVLLIRSAYKVVDDLDFVPLTDYLLRKKIAILGTFRIIDPRAWDTPQKKPAATDKTYNLKIMFGEVDFDDLFHLTRCSRGRRARCTWYCLFRFEEDADF</sequence>
<accession>A0ABD3I2J3</accession>
<reference evidence="1 2" key="1">
    <citation type="submission" date="2024-09" db="EMBL/GenBank/DDBJ databases">
        <title>Chromosome-scale assembly of Riccia sorocarpa.</title>
        <authorList>
            <person name="Paukszto L."/>
        </authorList>
    </citation>
    <scope>NUCLEOTIDE SEQUENCE [LARGE SCALE GENOMIC DNA]</scope>
    <source>
        <strain evidence="1">LP-2024</strain>
        <tissue evidence="1">Aerial parts of the thallus</tissue>
    </source>
</reference>
<evidence type="ECO:0000313" key="1">
    <source>
        <dbReference type="EMBL" id="KAL3696734.1"/>
    </source>
</evidence>
<dbReference type="AlphaFoldDB" id="A0ABD3I2J3"/>
<dbReference type="Proteomes" id="UP001633002">
    <property type="component" value="Unassembled WGS sequence"/>
</dbReference>
<protein>
    <submittedName>
        <fullName evidence="1">Uncharacterized protein</fullName>
    </submittedName>
</protein>
<comment type="caution">
    <text evidence="1">The sequence shown here is derived from an EMBL/GenBank/DDBJ whole genome shotgun (WGS) entry which is preliminary data.</text>
</comment>
<keyword evidence="2" id="KW-1185">Reference proteome</keyword>
<name>A0ABD3I2J3_9MARC</name>
<proteinExistence type="predicted"/>
<dbReference type="EMBL" id="JBJQOH010000002">
    <property type="protein sequence ID" value="KAL3696734.1"/>
    <property type="molecule type" value="Genomic_DNA"/>
</dbReference>